<dbReference type="EMBL" id="NJBN01000002">
    <property type="protein sequence ID" value="TKJ41620.1"/>
    <property type="molecule type" value="Genomic_DNA"/>
</dbReference>
<sequence>MIKVFLFFADEIAEANHGPALTTNKRFVQKDLKSKSITGESGNHAGNMAQDQNLLAFFISSI</sequence>
<organism evidence="1 2">
    <name type="scientific">candidate division LCP-89 bacterium B3_LCP</name>
    <dbReference type="NCBI Taxonomy" id="2012998"/>
    <lineage>
        <taxon>Bacteria</taxon>
        <taxon>Pseudomonadati</taxon>
        <taxon>Bacteria division LCP-89</taxon>
    </lineage>
</organism>
<reference evidence="1 2" key="1">
    <citation type="submission" date="2017-06" db="EMBL/GenBank/DDBJ databases">
        <title>Novel microbial phyla capable of carbon fixation and sulfur reduction in deep-sea sediments.</title>
        <authorList>
            <person name="Huang J."/>
            <person name="Baker B."/>
            <person name="Wang Y."/>
        </authorList>
    </citation>
    <scope>NUCLEOTIDE SEQUENCE [LARGE SCALE GENOMIC DNA]</scope>
    <source>
        <strain evidence="1">B3_LCP</strain>
    </source>
</reference>
<evidence type="ECO:0000313" key="2">
    <source>
        <dbReference type="Proteomes" id="UP000319619"/>
    </source>
</evidence>
<protein>
    <submittedName>
        <fullName evidence="1">Uncharacterized protein</fullName>
    </submittedName>
</protein>
<accession>A0A532V324</accession>
<proteinExistence type="predicted"/>
<dbReference type="AlphaFoldDB" id="A0A532V324"/>
<name>A0A532V324_UNCL8</name>
<dbReference type="Proteomes" id="UP000319619">
    <property type="component" value="Unassembled WGS sequence"/>
</dbReference>
<comment type="caution">
    <text evidence="1">The sequence shown here is derived from an EMBL/GenBank/DDBJ whole genome shotgun (WGS) entry which is preliminary data.</text>
</comment>
<gene>
    <name evidence="1" type="ORF">CEE37_03375</name>
</gene>
<evidence type="ECO:0000313" key="1">
    <source>
        <dbReference type="EMBL" id="TKJ41620.1"/>
    </source>
</evidence>